<keyword evidence="1" id="KW-1133">Transmembrane helix</keyword>
<evidence type="ECO:0000313" key="3">
    <source>
        <dbReference type="Proteomes" id="UP001324794"/>
    </source>
</evidence>
<sequence length="98" mass="11032">MTSFLLLTPAIAWFLSLAIFLTILKAEHPIAYRKLNLIGALLKGKEDDAASILSFFWHQKHQRLGRKVALAGKVLNVIFILCVIAMLVIFWLGWAGRV</sequence>
<keyword evidence="3" id="KW-1185">Reference proteome</keyword>
<organism evidence="2 3">
    <name type="scientific">Vreelandella neptunia</name>
    <dbReference type="NCBI Taxonomy" id="115551"/>
    <lineage>
        <taxon>Bacteria</taxon>
        <taxon>Pseudomonadati</taxon>
        <taxon>Pseudomonadota</taxon>
        <taxon>Gammaproteobacteria</taxon>
        <taxon>Oceanospirillales</taxon>
        <taxon>Halomonadaceae</taxon>
        <taxon>Vreelandella</taxon>
    </lineage>
</organism>
<protein>
    <submittedName>
        <fullName evidence="2">Uncharacterized protein</fullName>
    </submittedName>
</protein>
<evidence type="ECO:0000256" key="1">
    <source>
        <dbReference type="SAM" id="Phobius"/>
    </source>
</evidence>
<proteinExistence type="predicted"/>
<dbReference type="RefSeq" id="WP_223288517.1">
    <property type="nucleotide sequence ID" value="NZ_CP140255.1"/>
</dbReference>
<keyword evidence="1" id="KW-0812">Transmembrane</keyword>
<dbReference type="EMBL" id="CP140255">
    <property type="protein sequence ID" value="WQH12199.1"/>
    <property type="molecule type" value="Genomic_DNA"/>
</dbReference>
<gene>
    <name evidence="2" type="ORF">SR894_18900</name>
</gene>
<dbReference type="Proteomes" id="UP001324794">
    <property type="component" value="Chromosome"/>
</dbReference>
<feature type="transmembrane region" description="Helical" evidence="1">
    <location>
        <begin position="70"/>
        <end position="94"/>
    </location>
</feature>
<evidence type="ECO:0000313" key="2">
    <source>
        <dbReference type="EMBL" id="WQH12199.1"/>
    </source>
</evidence>
<keyword evidence="1" id="KW-0472">Membrane</keyword>
<name>A0ABZ0YKZ2_9GAMM</name>
<reference evidence="2 3" key="1">
    <citation type="submission" date="2023-11" db="EMBL/GenBank/DDBJ databases">
        <title>MicrobeMod: A computational toolkit for identifying prokaryotic methylation and restriction-modification with nanopore sequencing.</title>
        <authorList>
            <person name="Crits-Christoph A."/>
            <person name="Kang S.C."/>
            <person name="Lee H."/>
            <person name="Ostrov N."/>
        </authorList>
    </citation>
    <scope>NUCLEOTIDE SEQUENCE [LARGE SCALE GENOMIC DNA]</scope>
    <source>
        <strain evidence="2 3">ATCC BAA-805</strain>
    </source>
</reference>
<feature type="transmembrane region" description="Helical" evidence="1">
    <location>
        <begin position="6"/>
        <end position="24"/>
    </location>
</feature>
<accession>A0ABZ0YKZ2</accession>